<keyword evidence="8" id="KW-1133">Transmembrane helix</keyword>
<proteinExistence type="predicted"/>
<dbReference type="InterPro" id="IPR036095">
    <property type="entry name" value="PTS_EIIB-like_sf"/>
</dbReference>
<feature type="transmembrane region" description="Helical" evidence="8">
    <location>
        <begin position="6"/>
        <end position="23"/>
    </location>
</feature>
<dbReference type="PANTHER" id="PTHR34581:SF2">
    <property type="entry name" value="PTS SYSTEM N,N'-DIACETYLCHITOBIOSE-SPECIFIC EIIB COMPONENT"/>
    <property type="match status" value="1"/>
</dbReference>
<evidence type="ECO:0000256" key="4">
    <source>
        <dbReference type="ARBA" id="ARBA00022679"/>
    </source>
</evidence>
<feature type="domain" description="PTS EIIB type-3" evidence="9">
    <location>
        <begin position="5"/>
        <end position="106"/>
    </location>
</feature>
<evidence type="ECO:0000256" key="8">
    <source>
        <dbReference type="SAM" id="Phobius"/>
    </source>
</evidence>
<dbReference type="Gene3D" id="3.40.50.2300">
    <property type="match status" value="1"/>
</dbReference>
<evidence type="ECO:0000256" key="7">
    <source>
        <dbReference type="PROSITE-ProRule" id="PRU00423"/>
    </source>
</evidence>
<keyword evidence="4" id="KW-0808">Transferase</keyword>
<dbReference type="InterPro" id="IPR051819">
    <property type="entry name" value="PTS_sugar-specific_EIIB"/>
</dbReference>
<keyword evidence="5" id="KW-0598">Phosphotransferase system</keyword>
<keyword evidence="6" id="KW-0418">Kinase</keyword>
<dbReference type="SUPFAM" id="SSF52794">
    <property type="entry name" value="PTS system IIB component-like"/>
    <property type="match status" value="1"/>
</dbReference>
<feature type="modified residue" description="Phosphocysteine; by EIIA" evidence="7">
    <location>
        <position position="12"/>
    </location>
</feature>
<evidence type="ECO:0000259" key="9">
    <source>
        <dbReference type="PROSITE" id="PS51100"/>
    </source>
</evidence>
<organism evidence="10 11">
    <name type="scientific">Kribbibacterium absianum</name>
    <dbReference type="NCBI Taxonomy" id="3044210"/>
    <lineage>
        <taxon>Bacteria</taxon>
        <taxon>Bacillati</taxon>
        <taxon>Actinomycetota</taxon>
        <taxon>Coriobacteriia</taxon>
        <taxon>Coriobacteriales</taxon>
        <taxon>Kribbibacteriaceae</taxon>
        <taxon>Kribbibacterium</taxon>
    </lineage>
</organism>
<evidence type="ECO:0000256" key="2">
    <source>
        <dbReference type="ARBA" id="ARBA00022553"/>
    </source>
</evidence>
<accession>A0ABT6ZJ83</accession>
<dbReference type="Proteomes" id="UP001431693">
    <property type="component" value="Unassembled WGS sequence"/>
</dbReference>
<dbReference type="InterPro" id="IPR013012">
    <property type="entry name" value="PTS_EIIB_3"/>
</dbReference>
<protein>
    <submittedName>
        <fullName evidence="10">PTS sugar transporter subunit IIB</fullName>
    </submittedName>
</protein>
<keyword evidence="8" id="KW-0812">Transmembrane</keyword>
<dbReference type="PROSITE" id="PS51100">
    <property type="entry name" value="PTS_EIIB_TYPE_3"/>
    <property type="match status" value="1"/>
</dbReference>
<evidence type="ECO:0000313" key="11">
    <source>
        <dbReference type="Proteomes" id="UP001431693"/>
    </source>
</evidence>
<dbReference type="InterPro" id="IPR003501">
    <property type="entry name" value="PTS_EIIB_2/3"/>
</dbReference>
<keyword evidence="8" id="KW-0472">Membrane</keyword>
<evidence type="ECO:0000256" key="1">
    <source>
        <dbReference type="ARBA" id="ARBA00022448"/>
    </source>
</evidence>
<dbReference type="EMBL" id="JASJEX010000002">
    <property type="protein sequence ID" value="MDJ1129105.1"/>
    <property type="molecule type" value="Genomic_DNA"/>
</dbReference>
<keyword evidence="2" id="KW-0597">Phosphoprotein</keyword>
<dbReference type="RefSeq" id="WP_283713839.1">
    <property type="nucleotide sequence ID" value="NZ_JASJEW010000007.1"/>
</dbReference>
<reference evidence="10" key="1">
    <citation type="submission" date="2023-05" db="EMBL/GenBank/DDBJ databases">
        <title>[olsenella] sp. nov., isolated from a pig farm feces dump.</title>
        <authorList>
            <person name="Chang Y.-H."/>
        </authorList>
    </citation>
    <scope>NUCLEOTIDE SEQUENCE</scope>
    <source>
        <strain evidence="10">YH-ols2217</strain>
    </source>
</reference>
<comment type="caution">
    <text evidence="10">The sequence shown here is derived from an EMBL/GenBank/DDBJ whole genome shotgun (WGS) entry which is preliminary data.</text>
</comment>
<evidence type="ECO:0000256" key="5">
    <source>
        <dbReference type="ARBA" id="ARBA00022683"/>
    </source>
</evidence>
<evidence type="ECO:0000256" key="6">
    <source>
        <dbReference type="ARBA" id="ARBA00022777"/>
    </source>
</evidence>
<evidence type="ECO:0000313" key="10">
    <source>
        <dbReference type="EMBL" id="MDJ1129105.1"/>
    </source>
</evidence>
<keyword evidence="3 10" id="KW-0762">Sugar transport</keyword>
<dbReference type="PANTHER" id="PTHR34581">
    <property type="entry name" value="PTS SYSTEM N,N'-DIACETYLCHITOBIOSE-SPECIFIC EIIB COMPONENT"/>
    <property type="match status" value="1"/>
</dbReference>
<name>A0ABT6ZJ83_9ACTN</name>
<evidence type="ECO:0000256" key="3">
    <source>
        <dbReference type="ARBA" id="ARBA00022597"/>
    </source>
</evidence>
<keyword evidence="11" id="KW-1185">Reference proteome</keyword>
<sequence length="106" mass="11321">MADNTIRILLACGIGASTGFMAANMRKCAKAKGISADIHAVSRSQVMDYADKIDVLLLGPHFAGEVPTYAEKLEPHGVKVMSINPTYYASFNSEGIINDALALYNA</sequence>
<gene>
    <name evidence="10" type="ORF">QJ043_03275</name>
</gene>
<dbReference type="Pfam" id="PF02302">
    <property type="entry name" value="PTS_IIB"/>
    <property type="match status" value="1"/>
</dbReference>
<keyword evidence="1" id="KW-0813">Transport</keyword>